<reference evidence="2" key="3">
    <citation type="submission" date="2015-06" db="UniProtKB">
        <authorList>
            <consortium name="EnsemblMetazoa"/>
        </authorList>
    </citation>
    <scope>IDENTIFICATION</scope>
</reference>
<reference evidence="1 3" key="2">
    <citation type="journal article" date="2013" name="Nature">
        <title>Insights into bilaterian evolution from three spiralian genomes.</title>
        <authorList>
            <person name="Simakov O."/>
            <person name="Marletaz F."/>
            <person name="Cho S.J."/>
            <person name="Edsinger-Gonzales E."/>
            <person name="Havlak P."/>
            <person name="Hellsten U."/>
            <person name="Kuo D.H."/>
            <person name="Larsson T."/>
            <person name="Lv J."/>
            <person name="Arendt D."/>
            <person name="Savage R."/>
            <person name="Osoegawa K."/>
            <person name="de Jong P."/>
            <person name="Grimwood J."/>
            <person name="Chapman J.A."/>
            <person name="Shapiro H."/>
            <person name="Aerts A."/>
            <person name="Otillar R.P."/>
            <person name="Terry A.Y."/>
            <person name="Boore J.L."/>
            <person name="Grigoriev I.V."/>
            <person name="Lindberg D.R."/>
            <person name="Seaver E.C."/>
            <person name="Weisblat D.A."/>
            <person name="Putnam N.H."/>
            <person name="Rokhsar D.S."/>
        </authorList>
    </citation>
    <scope>NUCLEOTIDE SEQUENCE</scope>
    <source>
        <strain evidence="1 3">I ESC-2004</strain>
    </source>
</reference>
<dbReference type="EnsemblMetazoa" id="CapteT211740">
    <property type="protein sequence ID" value="CapteP211740"/>
    <property type="gene ID" value="CapteG211740"/>
</dbReference>
<dbReference type="AlphaFoldDB" id="R7VHN2"/>
<dbReference type="Proteomes" id="UP000014760">
    <property type="component" value="Unassembled WGS sequence"/>
</dbReference>
<dbReference type="EMBL" id="AMQN01018124">
    <property type="status" value="NOT_ANNOTATED_CDS"/>
    <property type="molecule type" value="Genomic_DNA"/>
</dbReference>
<keyword evidence="3" id="KW-1185">Reference proteome</keyword>
<dbReference type="OrthoDB" id="9980814at2759"/>
<proteinExistence type="predicted"/>
<dbReference type="EMBL" id="KB293934">
    <property type="protein sequence ID" value="ELU15175.1"/>
    <property type="molecule type" value="Genomic_DNA"/>
</dbReference>
<evidence type="ECO:0000313" key="3">
    <source>
        <dbReference type="Proteomes" id="UP000014760"/>
    </source>
</evidence>
<dbReference type="Gene3D" id="3.20.20.140">
    <property type="entry name" value="Metal-dependent hydrolases"/>
    <property type="match status" value="1"/>
</dbReference>
<accession>R7VHN2</accession>
<name>R7VHN2_CAPTE</name>
<evidence type="ECO:0000313" key="2">
    <source>
        <dbReference type="EnsemblMetazoa" id="CapteP211740"/>
    </source>
</evidence>
<dbReference type="HOGENOM" id="CLU_2173366_0_0_1"/>
<sequence length="110" mass="12082">MGLMSPDVLLAFVVDRSLYPSQRVGQVDMAMMADYCGLVGVAQIAVFRMQLLLAVQLQKPMVIHCRDLVSSSVPVIRALTLSHMVMMVLESDAPYLIPPNLKGEHTESVP</sequence>
<gene>
    <name evidence="1" type="ORF">CAPTEDRAFT_211740</name>
</gene>
<reference evidence="3" key="1">
    <citation type="submission" date="2012-12" db="EMBL/GenBank/DDBJ databases">
        <authorList>
            <person name="Hellsten U."/>
            <person name="Grimwood J."/>
            <person name="Chapman J.A."/>
            <person name="Shapiro H."/>
            <person name="Aerts A."/>
            <person name="Otillar R.P."/>
            <person name="Terry A.Y."/>
            <person name="Boore J.L."/>
            <person name="Simakov O."/>
            <person name="Marletaz F."/>
            <person name="Cho S.-J."/>
            <person name="Edsinger-Gonzales E."/>
            <person name="Havlak P."/>
            <person name="Kuo D.-H."/>
            <person name="Larsson T."/>
            <person name="Lv J."/>
            <person name="Arendt D."/>
            <person name="Savage R."/>
            <person name="Osoegawa K."/>
            <person name="de Jong P."/>
            <person name="Lindberg D.R."/>
            <person name="Seaver E.C."/>
            <person name="Weisblat D.A."/>
            <person name="Putnam N.H."/>
            <person name="Grigoriev I.V."/>
            <person name="Rokhsar D.S."/>
        </authorList>
    </citation>
    <scope>NUCLEOTIDE SEQUENCE</scope>
    <source>
        <strain evidence="3">I ESC-2004</strain>
    </source>
</reference>
<dbReference type="InterPro" id="IPR032466">
    <property type="entry name" value="Metal_Hydrolase"/>
</dbReference>
<dbReference type="SUPFAM" id="SSF51556">
    <property type="entry name" value="Metallo-dependent hydrolases"/>
    <property type="match status" value="1"/>
</dbReference>
<protein>
    <submittedName>
        <fullName evidence="1 2">Uncharacterized protein</fullName>
    </submittedName>
</protein>
<organism evidence="1">
    <name type="scientific">Capitella teleta</name>
    <name type="common">Polychaete worm</name>
    <dbReference type="NCBI Taxonomy" id="283909"/>
    <lineage>
        <taxon>Eukaryota</taxon>
        <taxon>Metazoa</taxon>
        <taxon>Spiralia</taxon>
        <taxon>Lophotrochozoa</taxon>
        <taxon>Annelida</taxon>
        <taxon>Polychaeta</taxon>
        <taxon>Sedentaria</taxon>
        <taxon>Scolecida</taxon>
        <taxon>Capitellidae</taxon>
        <taxon>Capitella</taxon>
    </lineage>
</organism>
<evidence type="ECO:0000313" key="1">
    <source>
        <dbReference type="EMBL" id="ELU15175.1"/>
    </source>
</evidence>